<evidence type="ECO:0000256" key="4">
    <source>
        <dbReference type="ARBA" id="ARBA00023136"/>
    </source>
</evidence>
<reference evidence="8" key="1">
    <citation type="journal article" date="2020" name="Stud. Mycol.">
        <title>101 Dothideomycetes genomes: a test case for predicting lifestyles and emergence of pathogens.</title>
        <authorList>
            <person name="Haridas S."/>
            <person name="Albert R."/>
            <person name="Binder M."/>
            <person name="Bloem J."/>
            <person name="Labutti K."/>
            <person name="Salamov A."/>
            <person name="Andreopoulos B."/>
            <person name="Baker S."/>
            <person name="Barry K."/>
            <person name="Bills G."/>
            <person name="Bluhm B."/>
            <person name="Cannon C."/>
            <person name="Castanera R."/>
            <person name="Culley D."/>
            <person name="Daum C."/>
            <person name="Ezra D."/>
            <person name="Gonzalez J."/>
            <person name="Henrissat B."/>
            <person name="Kuo A."/>
            <person name="Liang C."/>
            <person name="Lipzen A."/>
            <person name="Lutzoni F."/>
            <person name="Magnuson J."/>
            <person name="Mondo S."/>
            <person name="Nolan M."/>
            <person name="Ohm R."/>
            <person name="Pangilinan J."/>
            <person name="Park H.-J."/>
            <person name="Ramirez L."/>
            <person name="Alfaro M."/>
            <person name="Sun H."/>
            <person name="Tritt A."/>
            <person name="Yoshinaga Y."/>
            <person name="Zwiers L.-H."/>
            <person name="Turgeon B."/>
            <person name="Goodwin S."/>
            <person name="Spatafora J."/>
            <person name="Crous P."/>
            <person name="Grigoriev I."/>
        </authorList>
    </citation>
    <scope>NUCLEOTIDE SEQUENCE</scope>
    <source>
        <strain evidence="8">CBS 121739</strain>
    </source>
</reference>
<keyword evidence="7" id="KW-0732">Signal</keyword>
<gene>
    <name evidence="8" type="ORF">EJ05DRAFT_495828</name>
</gene>
<evidence type="ECO:0000256" key="6">
    <source>
        <dbReference type="SAM" id="Phobius"/>
    </source>
</evidence>
<protein>
    <recommendedName>
        <fullName evidence="10">Mid2 domain-containing protein</fullName>
    </recommendedName>
</protein>
<name>A0A6A6WLB7_9PEZI</name>
<feature type="compositionally biased region" description="Basic and acidic residues" evidence="5">
    <location>
        <begin position="395"/>
        <end position="404"/>
    </location>
</feature>
<dbReference type="InterPro" id="IPR051694">
    <property type="entry name" value="Immunoregulatory_rcpt-like"/>
</dbReference>
<keyword evidence="4 6" id="KW-0472">Membrane</keyword>
<feature type="compositionally biased region" description="Low complexity" evidence="5">
    <location>
        <begin position="192"/>
        <end position="206"/>
    </location>
</feature>
<dbReference type="Proteomes" id="UP000799437">
    <property type="component" value="Unassembled WGS sequence"/>
</dbReference>
<evidence type="ECO:0000256" key="5">
    <source>
        <dbReference type="SAM" id="MobiDB-lite"/>
    </source>
</evidence>
<dbReference type="GeneID" id="54487348"/>
<evidence type="ECO:0000256" key="7">
    <source>
        <dbReference type="SAM" id="SignalP"/>
    </source>
</evidence>
<feature type="compositionally biased region" description="Low complexity" evidence="5">
    <location>
        <begin position="406"/>
        <end position="417"/>
    </location>
</feature>
<feature type="region of interest" description="Disordered" evidence="5">
    <location>
        <begin position="362"/>
        <end position="431"/>
    </location>
</feature>
<evidence type="ECO:0000256" key="1">
    <source>
        <dbReference type="ARBA" id="ARBA00004167"/>
    </source>
</evidence>
<proteinExistence type="predicted"/>
<keyword evidence="9" id="KW-1185">Reference proteome</keyword>
<dbReference type="RefSeq" id="XP_033605438.1">
    <property type="nucleotide sequence ID" value="XM_033746294.1"/>
</dbReference>
<comment type="subcellular location">
    <subcellularLocation>
        <location evidence="1">Membrane</location>
        <topology evidence="1">Single-pass membrane protein</topology>
    </subcellularLocation>
</comment>
<evidence type="ECO:0008006" key="10">
    <source>
        <dbReference type="Google" id="ProtNLM"/>
    </source>
</evidence>
<feature type="region of interest" description="Disordered" evidence="5">
    <location>
        <begin position="253"/>
        <end position="291"/>
    </location>
</feature>
<feature type="chain" id="PRO_5025478119" description="Mid2 domain-containing protein" evidence="7">
    <location>
        <begin position="24"/>
        <end position="431"/>
    </location>
</feature>
<dbReference type="GO" id="GO:0016020">
    <property type="term" value="C:membrane"/>
    <property type="evidence" value="ECO:0007669"/>
    <property type="project" value="UniProtKB-SubCell"/>
</dbReference>
<feature type="signal peptide" evidence="7">
    <location>
        <begin position="1"/>
        <end position="23"/>
    </location>
</feature>
<organism evidence="8 9">
    <name type="scientific">Pseudovirgaria hyperparasitica</name>
    <dbReference type="NCBI Taxonomy" id="470096"/>
    <lineage>
        <taxon>Eukaryota</taxon>
        <taxon>Fungi</taxon>
        <taxon>Dikarya</taxon>
        <taxon>Ascomycota</taxon>
        <taxon>Pezizomycotina</taxon>
        <taxon>Dothideomycetes</taxon>
        <taxon>Dothideomycetes incertae sedis</taxon>
        <taxon>Acrospermales</taxon>
        <taxon>Acrospermaceae</taxon>
        <taxon>Pseudovirgaria</taxon>
    </lineage>
</organism>
<dbReference type="PANTHER" id="PTHR15549">
    <property type="entry name" value="PAIRED IMMUNOGLOBULIN-LIKE TYPE 2 RECEPTOR"/>
    <property type="match status" value="1"/>
</dbReference>
<sequence>MLATRRSLVSLVFLQTWMSAVDATPNAPCYYPGGESALLYQPCNPFAFTSACCPSGFTCFSNNVCILTDPNATTTNVPLGTAFRPTCTNPNFNTRLCGNYCLDRGSSGELTACGNDTYCCRYDELNGDCDCDSRKGTFVIEPGEAETIINAPNLTLTTIPPVTRSSTIALTIATTTPHSNSALTTQSPTSNAAVSSPGSTGSTSVPVNTGEDITDTTRFKVGVGIGSAVAGLLILGLILWFCVHKRRKKTFKDQPPIPPPYPQLTRAYSQHSETRSEAPPRMSYQSIHGQGPVAQAGPLAHTYPHPRDMHPAGYTQYPYPGSGPLNSNPHAMGTPHHMSQQFGHDIGEGVPDMYTHLRPVSEVTEPSSTSGMSGPSPVSDRNSRSFNTPYLTVDLRGDPGHEEPGEPISSPISPMSSLNRGQRTQWYGRPS</sequence>
<accession>A0A6A6WLB7</accession>
<dbReference type="OrthoDB" id="5215637at2759"/>
<evidence type="ECO:0000313" key="9">
    <source>
        <dbReference type="Proteomes" id="UP000799437"/>
    </source>
</evidence>
<feature type="compositionally biased region" description="Low complexity" evidence="5">
    <location>
        <begin position="366"/>
        <end position="379"/>
    </location>
</feature>
<evidence type="ECO:0000256" key="3">
    <source>
        <dbReference type="ARBA" id="ARBA00022989"/>
    </source>
</evidence>
<dbReference type="EMBL" id="ML996565">
    <property type="protein sequence ID" value="KAF2762987.1"/>
    <property type="molecule type" value="Genomic_DNA"/>
</dbReference>
<keyword evidence="2 6" id="KW-0812">Transmembrane</keyword>
<evidence type="ECO:0000256" key="2">
    <source>
        <dbReference type="ARBA" id="ARBA00022692"/>
    </source>
</evidence>
<dbReference type="GO" id="GO:0071944">
    <property type="term" value="C:cell periphery"/>
    <property type="evidence" value="ECO:0007669"/>
    <property type="project" value="UniProtKB-ARBA"/>
</dbReference>
<dbReference type="AlphaFoldDB" id="A0A6A6WLB7"/>
<feature type="region of interest" description="Disordered" evidence="5">
    <location>
        <begin position="177"/>
        <end position="209"/>
    </location>
</feature>
<feature type="compositionally biased region" description="Polar residues" evidence="5">
    <location>
        <begin position="177"/>
        <end position="191"/>
    </location>
</feature>
<feature type="transmembrane region" description="Helical" evidence="6">
    <location>
        <begin position="221"/>
        <end position="243"/>
    </location>
</feature>
<keyword evidence="3 6" id="KW-1133">Transmembrane helix</keyword>
<evidence type="ECO:0000313" key="8">
    <source>
        <dbReference type="EMBL" id="KAF2762987.1"/>
    </source>
</evidence>